<dbReference type="Proteomes" id="UP000266649">
    <property type="component" value="Unassembled WGS sequence"/>
</dbReference>
<gene>
    <name evidence="2" type="ORF">D2N39_03175</name>
</gene>
<evidence type="ECO:0000256" key="1">
    <source>
        <dbReference type="SAM" id="Phobius"/>
    </source>
</evidence>
<dbReference type="RefSeq" id="WP_119133372.1">
    <property type="nucleotide sequence ID" value="NZ_QXXQ01000002.1"/>
</dbReference>
<name>A0A398BQ52_9RHOB</name>
<proteinExistence type="predicted"/>
<feature type="transmembrane region" description="Helical" evidence="1">
    <location>
        <begin position="55"/>
        <end position="76"/>
    </location>
</feature>
<dbReference type="AlphaFoldDB" id="A0A398BQ52"/>
<evidence type="ECO:0000313" key="2">
    <source>
        <dbReference type="EMBL" id="RID92695.1"/>
    </source>
</evidence>
<protein>
    <submittedName>
        <fullName evidence="2">Uncharacterized protein</fullName>
    </submittedName>
</protein>
<accession>A0A398BQ52</accession>
<dbReference type="EMBL" id="QXXQ01000002">
    <property type="protein sequence ID" value="RID92695.1"/>
    <property type="molecule type" value="Genomic_DNA"/>
</dbReference>
<keyword evidence="1" id="KW-1133">Transmembrane helix</keyword>
<keyword evidence="1" id="KW-0472">Membrane</keyword>
<feature type="transmembrane region" description="Helical" evidence="1">
    <location>
        <begin position="21"/>
        <end position="43"/>
    </location>
</feature>
<comment type="caution">
    <text evidence="2">The sequence shown here is derived from an EMBL/GenBank/DDBJ whole genome shotgun (WGS) entry which is preliminary data.</text>
</comment>
<organism evidence="2 3">
    <name type="scientific">Gemmobacter lutimaris</name>
    <dbReference type="NCBI Taxonomy" id="2306023"/>
    <lineage>
        <taxon>Bacteria</taxon>
        <taxon>Pseudomonadati</taxon>
        <taxon>Pseudomonadota</taxon>
        <taxon>Alphaproteobacteria</taxon>
        <taxon>Rhodobacterales</taxon>
        <taxon>Paracoccaceae</taxon>
        <taxon>Gemmobacter</taxon>
    </lineage>
</organism>
<keyword evidence="3" id="KW-1185">Reference proteome</keyword>
<reference evidence="2 3" key="1">
    <citation type="submission" date="2018-09" db="EMBL/GenBank/DDBJ databases">
        <title>Gemmobacter lutimaris sp. nov., a marine bacterium isolated from tidal flat.</title>
        <authorList>
            <person name="Lee D.W."/>
            <person name="Yoo Y."/>
            <person name="Kim J.-J."/>
            <person name="Kim B.S."/>
        </authorList>
    </citation>
    <scope>NUCLEOTIDE SEQUENCE [LARGE SCALE GENOMIC DNA]</scope>
    <source>
        <strain evidence="2 3">YJ-T1-11</strain>
    </source>
</reference>
<evidence type="ECO:0000313" key="3">
    <source>
        <dbReference type="Proteomes" id="UP000266649"/>
    </source>
</evidence>
<keyword evidence="1" id="KW-0812">Transmembrane</keyword>
<feature type="transmembrane region" description="Helical" evidence="1">
    <location>
        <begin position="96"/>
        <end position="113"/>
    </location>
</feature>
<sequence length="122" mass="14049">MESDTGLVPQVQGYWTLRRQTMVALIVGAVMLGIGIVTSGRLVDYRTIFGTTIEVQWLWLLWMIWFGTGFILFAFVGIMRPLQRRLVLRLARHDPLVLPLFAAIAPLRLWMWIDAYGKDRDA</sequence>